<comment type="caution">
    <text evidence="2">The sequence shown here is derived from an EMBL/GenBank/DDBJ whole genome shotgun (WGS) entry which is preliminary data.</text>
</comment>
<keyword evidence="3" id="KW-1185">Reference proteome</keyword>
<reference evidence="2 3" key="1">
    <citation type="submission" date="2015-09" db="EMBL/GenBank/DDBJ databases">
        <title>Draft genome sequence of Kouleothrix aurantiaca JCM 19913.</title>
        <authorList>
            <person name="Hemp J."/>
        </authorList>
    </citation>
    <scope>NUCLEOTIDE SEQUENCE [LARGE SCALE GENOMIC DNA]</scope>
    <source>
        <strain evidence="2 3">COM-B</strain>
    </source>
</reference>
<gene>
    <name evidence="2" type="ORF">SE17_42055</name>
</gene>
<accession>A0A0P9D4M2</accession>
<dbReference type="SUPFAM" id="SSF64288">
    <property type="entry name" value="Chorismate lyase-like"/>
    <property type="match status" value="1"/>
</dbReference>
<evidence type="ECO:0000259" key="1">
    <source>
        <dbReference type="Pfam" id="PF07702"/>
    </source>
</evidence>
<sequence>RSAEPPVRAVVEIAARQLGDADAQALGVLAGTAGLIVSRMSYTAPTRPAVWFRGVFRDHYQLGVELASVAF</sequence>
<name>A0A0P9D4M2_9CHLR</name>
<dbReference type="Pfam" id="PF07702">
    <property type="entry name" value="UTRA"/>
    <property type="match status" value="1"/>
</dbReference>
<evidence type="ECO:0000313" key="3">
    <source>
        <dbReference type="Proteomes" id="UP000050509"/>
    </source>
</evidence>
<feature type="domain" description="UbiC transcription regulator-associated" evidence="1">
    <location>
        <begin position="5"/>
        <end position="57"/>
    </location>
</feature>
<dbReference type="InterPro" id="IPR011663">
    <property type="entry name" value="UTRA"/>
</dbReference>
<dbReference type="Gene3D" id="3.40.1410.10">
    <property type="entry name" value="Chorismate lyase-like"/>
    <property type="match status" value="1"/>
</dbReference>
<proteinExistence type="predicted"/>
<dbReference type="GO" id="GO:0006355">
    <property type="term" value="P:regulation of DNA-templated transcription"/>
    <property type="evidence" value="ECO:0007669"/>
    <property type="project" value="InterPro"/>
</dbReference>
<protein>
    <recommendedName>
        <fullName evidence="1">UbiC transcription regulator-associated domain-containing protein</fullName>
    </recommendedName>
</protein>
<dbReference type="InterPro" id="IPR028978">
    <property type="entry name" value="Chorismate_lyase_/UTRA_dom_sf"/>
</dbReference>
<feature type="non-terminal residue" evidence="2">
    <location>
        <position position="1"/>
    </location>
</feature>
<dbReference type="Proteomes" id="UP000050509">
    <property type="component" value="Unassembled WGS sequence"/>
</dbReference>
<evidence type="ECO:0000313" key="2">
    <source>
        <dbReference type="EMBL" id="KPV47695.1"/>
    </source>
</evidence>
<organism evidence="2 3">
    <name type="scientific">Kouleothrix aurantiaca</name>
    <dbReference type="NCBI Taxonomy" id="186479"/>
    <lineage>
        <taxon>Bacteria</taxon>
        <taxon>Bacillati</taxon>
        <taxon>Chloroflexota</taxon>
        <taxon>Chloroflexia</taxon>
        <taxon>Chloroflexales</taxon>
        <taxon>Roseiflexineae</taxon>
        <taxon>Roseiflexaceae</taxon>
        <taxon>Kouleothrix</taxon>
    </lineage>
</organism>
<dbReference type="EMBL" id="LJCR01003326">
    <property type="protein sequence ID" value="KPV47695.1"/>
    <property type="molecule type" value="Genomic_DNA"/>
</dbReference>
<dbReference type="AlphaFoldDB" id="A0A0P9D4M2"/>
<dbReference type="GO" id="GO:0003677">
    <property type="term" value="F:DNA binding"/>
    <property type="evidence" value="ECO:0007669"/>
    <property type="project" value="InterPro"/>
</dbReference>